<dbReference type="AlphaFoldDB" id="A0A401NPV7"/>
<dbReference type="GO" id="GO:0008270">
    <property type="term" value="F:zinc ion binding"/>
    <property type="evidence" value="ECO:0007669"/>
    <property type="project" value="UniProtKB-KW"/>
</dbReference>
<keyword evidence="2" id="KW-0677">Repeat</keyword>
<dbReference type="GO" id="GO:0000978">
    <property type="term" value="F:RNA polymerase II cis-regulatory region sequence-specific DNA binding"/>
    <property type="evidence" value="ECO:0007669"/>
    <property type="project" value="TreeGrafter"/>
</dbReference>
<keyword evidence="3 5" id="KW-0863">Zinc-finger</keyword>
<sequence length="233" mass="27205">MKFKMPNERKLHERKHDGKKMVTFDNFCNPMALLRSLSIPLTLANIDWVLLLFSALSYPCSFKECQLVATTWTQLQKHLKTHPIEYSCAKCEKKFKGASALRRHKQIHAVQGSERVCPMEDCKLNFRTAFNLEHHIRKDHFKILEYKCNFPDCQKAFAMKINCECRQKRPQGRRNPVIEEKLTGLFNEKLFKSKSKIESDLSGLFNERKIPHPVTAEANLVRLFENQLSLPAK</sequence>
<evidence type="ECO:0000313" key="7">
    <source>
        <dbReference type="EMBL" id="GCB62910.1"/>
    </source>
</evidence>
<dbReference type="InterPro" id="IPR013087">
    <property type="entry name" value="Znf_C2H2_type"/>
</dbReference>
<keyword evidence="8" id="KW-1185">Reference proteome</keyword>
<dbReference type="PROSITE" id="PS00028">
    <property type="entry name" value="ZINC_FINGER_C2H2_1"/>
    <property type="match status" value="2"/>
</dbReference>
<dbReference type="GO" id="GO:0000981">
    <property type="term" value="F:DNA-binding transcription factor activity, RNA polymerase II-specific"/>
    <property type="evidence" value="ECO:0007669"/>
    <property type="project" value="TreeGrafter"/>
</dbReference>
<evidence type="ECO:0000256" key="4">
    <source>
        <dbReference type="ARBA" id="ARBA00022833"/>
    </source>
</evidence>
<evidence type="ECO:0000256" key="3">
    <source>
        <dbReference type="ARBA" id="ARBA00022771"/>
    </source>
</evidence>
<dbReference type="PANTHER" id="PTHR14003:SF19">
    <property type="entry name" value="YY2 TRANSCRIPTION FACTOR"/>
    <property type="match status" value="1"/>
</dbReference>
<dbReference type="Pfam" id="PF00096">
    <property type="entry name" value="zf-C2H2"/>
    <property type="match status" value="3"/>
</dbReference>
<comment type="caution">
    <text evidence="7">The sequence shown here is derived from an EMBL/GenBank/DDBJ whole genome shotgun (WGS) entry which is preliminary data.</text>
</comment>
<name>A0A401NPV7_SCYTO</name>
<evidence type="ECO:0000259" key="6">
    <source>
        <dbReference type="PROSITE" id="PS50157"/>
    </source>
</evidence>
<reference evidence="7 8" key="1">
    <citation type="journal article" date="2018" name="Nat. Ecol. Evol.">
        <title>Shark genomes provide insights into elasmobranch evolution and the origin of vertebrates.</title>
        <authorList>
            <person name="Hara Y"/>
            <person name="Yamaguchi K"/>
            <person name="Onimaru K"/>
            <person name="Kadota M"/>
            <person name="Koyanagi M"/>
            <person name="Keeley SD"/>
            <person name="Tatsumi K"/>
            <person name="Tanaka K"/>
            <person name="Motone F"/>
            <person name="Kageyama Y"/>
            <person name="Nozu R"/>
            <person name="Adachi N"/>
            <person name="Nishimura O"/>
            <person name="Nakagawa R"/>
            <person name="Tanegashima C"/>
            <person name="Kiyatake I"/>
            <person name="Matsumoto R"/>
            <person name="Murakumo K"/>
            <person name="Nishida K"/>
            <person name="Terakita A"/>
            <person name="Kuratani S"/>
            <person name="Sato K"/>
            <person name="Hyodo S Kuraku.S."/>
        </authorList>
    </citation>
    <scope>NUCLEOTIDE SEQUENCE [LARGE SCALE GENOMIC DNA]</scope>
</reference>
<proteinExistence type="predicted"/>
<dbReference type="PANTHER" id="PTHR14003">
    <property type="entry name" value="TRANSCRIPTIONAL REPRESSOR PROTEIN YY"/>
    <property type="match status" value="1"/>
</dbReference>
<dbReference type="GO" id="GO:0005667">
    <property type="term" value="C:transcription regulator complex"/>
    <property type="evidence" value="ECO:0007669"/>
    <property type="project" value="TreeGrafter"/>
</dbReference>
<dbReference type="SUPFAM" id="SSF57667">
    <property type="entry name" value="beta-beta-alpha zinc fingers"/>
    <property type="match status" value="2"/>
</dbReference>
<evidence type="ECO:0000313" key="8">
    <source>
        <dbReference type="Proteomes" id="UP000288216"/>
    </source>
</evidence>
<organism evidence="7 8">
    <name type="scientific">Scyliorhinus torazame</name>
    <name type="common">Cloudy catshark</name>
    <name type="synonym">Catulus torazame</name>
    <dbReference type="NCBI Taxonomy" id="75743"/>
    <lineage>
        <taxon>Eukaryota</taxon>
        <taxon>Metazoa</taxon>
        <taxon>Chordata</taxon>
        <taxon>Craniata</taxon>
        <taxon>Vertebrata</taxon>
        <taxon>Chondrichthyes</taxon>
        <taxon>Elasmobranchii</taxon>
        <taxon>Galeomorphii</taxon>
        <taxon>Galeoidea</taxon>
        <taxon>Carcharhiniformes</taxon>
        <taxon>Scyliorhinidae</taxon>
        <taxon>Scyliorhinus</taxon>
    </lineage>
</organism>
<evidence type="ECO:0000256" key="5">
    <source>
        <dbReference type="PROSITE-ProRule" id="PRU00042"/>
    </source>
</evidence>
<dbReference type="EMBL" id="BFAA01000013">
    <property type="protein sequence ID" value="GCB62910.1"/>
    <property type="molecule type" value="Genomic_DNA"/>
</dbReference>
<dbReference type="InterPro" id="IPR036236">
    <property type="entry name" value="Znf_C2H2_sf"/>
</dbReference>
<keyword evidence="4" id="KW-0862">Zinc</keyword>
<evidence type="ECO:0000256" key="2">
    <source>
        <dbReference type="ARBA" id="ARBA00022737"/>
    </source>
</evidence>
<feature type="domain" description="C2H2-type" evidence="6">
    <location>
        <begin position="86"/>
        <end position="113"/>
    </location>
</feature>
<accession>A0A401NPV7</accession>
<dbReference type="OMA" id="MKINCEC"/>
<dbReference type="SMART" id="SM00355">
    <property type="entry name" value="ZnF_C2H2"/>
    <property type="match status" value="3"/>
</dbReference>
<dbReference type="Gene3D" id="3.30.160.60">
    <property type="entry name" value="Classic Zinc Finger"/>
    <property type="match status" value="1"/>
</dbReference>
<feature type="domain" description="C2H2-type" evidence="6">
    <location>
        <begin position="58"/>
        <end position="87"/>
    </location>
</feature>
<gene>
    <name evidence="7" type="ORF">scyTo_0000078</name>
</gene>
<dbReference type="Proteomes" id="UP000288216">
    <property type="component" value="Unassembled WGS sequence"/>
</dbReference>
<dbReference type="PROSITE" id="PS50157">
    <property type="entry name" value="ZINC_FINGER_C2H2_2"/>
    <property type="match status" value="2"/>
</dbReference>
<dbReference type="GO" id="GO:0000785">
    <property type="term" value="C:chromatin"/>
    <property type="evidence" value="ECO:0007669"/>
    <property type="project" value="TreeGrafter"/>
</dbReference>
<keyword evidence="1" id="KW-0479">Metal-binding</keyword>
<dbReference type="STRING" id="75743.A0A401NPV7"/>
<dbReference type="GO" id="GO:0031519">
    <property type="term" value="C:PcG protein complex"/>
    <property type="evidence" value="ECO:0007669"/>
    <property type="project" value="TreeGrafter"/>
</dbReference>
<protein>
    <recommendedName>
        <fullName evidence="6">C2H2-type domain-containing protein</fullName>
    </recommendedName>
</protein>
<dbReference type="OrthoDB" id="2687452at2759"/>
<evidence type="ECO:0000256" key="1">
    <source>
        <dbReference type="ARBA" id="ARBA00022723"/>
    </source>
</evidence>